<sequence length="357" mass="39080">MLMLPNDLTHRPVARDLLLGPLGIGTGTSRWAQTAVQPDDAQLLDGLRRAVESGVELIDTADSHRYGHAERLIGKILKENPGHNVRVSSTVGRVRGSAPHPYAGPRLRHQLEQTLENLYLDELAVYTLESYDFGNGDRYLGPVIEQMRVLRDLGQIRAIGLRGPDGRSSARFIRRFLDLFDQIRPNVVWTQASGLLPLADLGDGEDLGVFTARRGVGLLVASPLANGVLAGRRPRTEGLADDRTDMQTSAITHGLAVLSDRFGSSADALLRVALRFILHQVQNAVVIVGVGDRQQVGRYFDSLGQPLCAKDLTVIEEVFRRIRSTVSPTEDRSLSGEVTSRDGRAAVPVQQGTPLRR</sequence>
<evidence type="ECO:0000313" key="4">
    <source>
        <dbReference type="Proteomes" id="UP001490365"/>
    </source>
</evidence>
<evidence type="ECO:0000256" key="1">
    <source>
        <dbReference type="SAM" id="MobiDB-lite"/>
    </source>
</evidence>
<organism evidence="3 4">
    <name type="scientific">Streptomyces sp. 900105755</name>
    <dbReference type="NCBI Taxonomy" id="3154389"/>
    <lineage>
        <taxon>Bacteria</taxon>
        <taxon>Bacillati</taxon>
        <taxon>Actinomycetota</taxon>
        <taxon>Actinomycetes</taxon>
        <taxon>Kitasatosporales</taxon>
        <taxon>Streptomycetaceae</taxon>
        <taxon>Streptomyces</taxon>
    </lineage>
</organism>
<proteinExistence type="predicted"/>
<keyword evidence="4" id="KW-1185">Reference proteome</keyword>
<protein>
    <submittedName>
        <fullName evidence="3">Aldo/keto reductase</fullName>
    </submittedName>
</protein>
<dbReference type="Gene3D" id="3.20.20.100">
    <property type="entry name" value="NADP-dependent oxidoreductase domain"/>
    <property type="match status" value="1"/>
</dbReference>
<evidence type="ECO:0000259" key="2">
    <source>
        <dbReference type="Pfam" id="PF00248"/>
    </source>
</evidence>
<name>A0ABV1TNS8_9ACTN</name>
<dbReference type="Pfam" id="PF00248">
    <property type="entry name" value="Aldo_ket_red"/>
    <property type="match status" value="1"/>
</dbReference>
<comment type="caution">
    <text evidence="3">The sequence shown here is derived from an EMBL/GenBank/DDBJ whole genome shotgun (WGS) entry which is preliminary data.</text>
</comment>
<gene>
    <name evidence="3" type="ORF">ABT211_30680</name>
</gene>
<dbReference type="Proteomes" id="UP001490365">
    <property type="component" value="Unassembled WGS sequence"/>
</dbReference>
<dbReference type="InterPro" id="IPR020471">
    <property type="entry name" value="AKR"/>
</dbReference>
<reference evidence="3 4" key="1">
    <citation type="submission" date="2024-06" db="EMBL/GenBank/DDBJ databases">
        <title>The Natural Products Discovery Center: Release of the First 8490 Sequenced Strains for Exploring Actinobacteria Biosynthetic Diversity.</title>
        <authorList>
            <person name="Kalkreuter E."/>
            <person name="Kautsar S.A."/>
            <person name="Yang D."/>
            <person name="Bader C.D."/>
            <person name="Teijaro C.N."/>
            <person name="Fluegel L."/>
            <person name="Davis C.M."/>
            <person name="Simpson J.R."/>
            <person name="Lauterbach L."/>
            <person name="Steele A.D."/>
            <person name="Gui C."/>
            <person name="Meng S."/>
            <person name="Li G."/>
            <person name="Viehrig K."/>
            <person name="Ye F."/>
            <person name="Su P."/>
            <person name="Kiefer A.F."/>
            <person name="Nichols A."/>
            <person name="Cepeda A.J."/>
            <person name="Yan W."/>
            <person name="Fan B."/>
            <person name="Jiang Y."/>
            <person name="Adhikari A."/>
            <person name="Zheng C.-J."/>
            <person name="Schuster L."/>
            <person name="Cowan T.M."/>
            <person name="Smanski M.J."/>
            <person name="Chevrette M.G."/>
            <person name="De Carvalho L.P.S."/>
            <person name="Shen B."/>
        </authorList>
    </citation>
    <scope>NUCLEOTIDE SEQUENCE [LARGE SCALE GENOMIC DNA]</scope>
    <source>
        <strain evidence="3 4">NPDC001694</strain>
    </source>
</reference>
<dbReference type="RefSeq" id="WP_351959995.1">
    <property type="nucleotide sequence ID" value="NZ_JBEOZM010000017.1"/>
</dbReference>
<evidence type="ECO:0000313" key="3">
    <source>
        <dbReference type="EMBL" id="MER6271625.1"/>
    </source>
</evidence>
<dbReference type="InterPro" id="IPR023210">
    <property type="entry name" value="NADP_OxRdtase_dom"/>
</dbReference>
<feature type="compositionally biased region" description="Basic and acidic residues" evidence="1">
    <location>
        <begin position="330"/>
        <end position="344"/>
    </location>
</feature>
<dbReference type="SUPFAM" id="SSF51430">
    <property type="entry name" value="NAD(P)-linked oxidoreductase"/>
    <property type="match status" value="1"/>
</dbReference>
<dbReference type="EMBL" id="JBEOZM010000017">
    <property type="protein sequence ID" value="MER6271625.1"/>
    <property type="molecule type" value="Genomic_DNA"/>
</dbReference>
<feature type="region of interest" description="Disordered" evidence="1">
    <location>
        <begin position="330"/>
        <end position="357"/>
    </location>
</feature>
<dbReference type="PANTHER" id="PTHR42686:SF1">
    <property type="entry name" value="GH17980P-RELATED"/>
    <property type="match status" value="1"/>
</dbReference>
<dbReference type="InterPro" id="IPR036812">
    <property type="entry name" value="NAD(P)_OxRdtase_dom_sf"/>
</dbReference>
<feature type="domain" description="NADP-dependent oxidoreductase" evidence="2">
    <location>
        <begin position="23"/>
        <end position="318"/>
    </location>
</feature>
<accession>A0ABV1TNS8</accession>
<dbReference type="PANTHER" id="PTHR42686">
    <property type="entry name" value="GH17980P-RELATED"/>
    <property type="match status" value="1"/>
</dbReference>